<evidence type="ECO:0000256" key="2">
    <source>
        <dbReference type="SAM" id="SignalP"/>
    </source>
</evidence>
<comment type="similarity">
    <text evidence="1">Belongs to the glycosyl hydrolase 16 family.</text>
</comment>
<protein>
    <recommendedName>
        <fullName evidence="3">GH16 domain-containing protein</fullName>
    </recommendedName>
</protein>
<reference evidence="5" key="1">
    <citation type="journal article" date="2011" name="Stand. Genomic Sci.">
        <title>Non-contiguous finished genome sequence of the opportunistic oral pathogen Prevotella multisaccharivorax type strain (PPPA20).</title>
        <authorList>
            <person name="Pati A."/>
            <person name="Gronow S."/>
            <person name="Lu M."/>
            <person name="Lapidus A."/>
            <person name="Nolan M."/>
            <person name="Lucas S."/>
            <person name="Hammon N."/>
            <person name="Deshpande S."/>
            <person name="Cheng J.F."/>
            <person name="Tapia R."/>
            <person name="Han C."/>
            <person name="Goodwin L."/>
            <person name="Pitluck S."/>
            <person name="Liolios K."/>
            <person name="Pagani I."/>
            <person name="Mavromatis K."/>
            <person name="Mikhailova N."/>
            <person name="Huntemann M."/>
            <person name="Chen A."/>
            <person name="Palaniappan K."/>
            <person name="Land M."/>
            <person name="Hauser L."/>
            <person name="Detter J.C."/>
            <person name="Brambilla E.M."/>
            <person name="Rohde M."/>
            <person name="Goker M."/>
            <person name="Woyke T."/>
            <person name="Bristow J."/>
            <person name="Eisen J.A."/>
            <person name="Markowitz V."/>
            <person name="Hugenholtz P."/>
            <person name="Kyrpides N.C."/>
            <person name="Klenk H.P."/>
            <person name="Ivanova N."/>
        </authorList>
    </citation>
    <scope>NUCLEOTIDE SEQUENCE [LARGE SCALE GENOMIC DNA]</scope>
    <source>
        <strain evidence="5">DSM 17128</strain>
    </source>
</reference>
<dbReference type="AlphaFoldDB" id="F8N9V8"/>
<feature type="domain" description="GH16" evidence="3">
    <location>
        <begin position="31"/>
        <end position="377"/>
    </location>
</feature>
<organism evidence="4 5">
    <name type="scientific">Hallella multisaccharivorax DSM 17128</name>
    <dbReference type="NCBI Taxonomy" id="688246"/>
    <lineage>
        <taxon>Bacteria</taxon>
        <taxon>Pseudomonadati</taxon>
        <taxon>Bacteroidota</taxon>
        <taxon>Bacteroidia</taxon>
        <taxon>Bacteroidales</taxon>
        <taxon>Prevotellaceae</taxon>
        <taxon>Hallella</taxon>
    </lineage>
</organism>
<dbReference type="GO" id="GO:0005975">
    <property type="term" value="P:carbohydrate metabolic process"/>
    <property type="evidence" value="ECO:0007669"/>
    <property type="project" value="InterPro"/>
</dbReference>
<dbReference type="GO" id="GO:0004553">
    <property type="term" value="F:hydrolase activity, hydrolyzing O-glycosyl compounds"/>
    <property type="evidence" value="ECO:0007669"/>
    <property type="project" value="InterPro"/>
</dbReference>
<feature type="signal peptide" evidence="2">
    <location>
        <begin position="1"/>
        <end position="22"/>
    </location>
</feature>
<evidence type="ECO:0000313" key="5">
    <source>
        <dbReference type="Proteomes" id="UP000002772"/>
    </source>
</evidence>
<keyword evidence="5" id="KW-1185">Reference proteome</keyword>
<evidence type="ECO:0000313" key="4">
    <source>
        <dbReference type="EMBL" id="EGN57775.1"/>
    </source>
</evidence>
<evidence type="ECO:0000259" key="3">
    <source>
        <dbReference type="PROSITE" id="PS51762"/>
    </source>
</evidence>
<sequence>MKTIFITICILSIGIINVNAQAVVSNIPSLPGWSSLPGDEFNGTSIDKKIWGLYGDADRNYAYDAYGNNEDQGMAQTYRDQMVSVKDGIMTIRATRDAIKTGIKKPKNPDVNEDYSVIPRYPLKPNHNFTTIGWWSGFLSSRDVEKYYPLYSRIEIKAKVPYDFGTWMGLWLRHRLGASTFEIDLLEFFVNDDNADIVNNWEGHTYKFKNKRTLHQSVHGLEWYQEKDTKAIKLKNSYNHNPFSERVREISFDPAADFHVYGVQIDPLPGDSSVHLAVSFLLDGRVRSVFSTKDYMINGTSIYKYNEVLKDKYLVDGDIEHVWDVAINGGIGGKPDGKGGGILYPNLDPKYGGNLNNVPHNYEMNVDWMRVYKRTNRPLWLGSKPVSWDWKTKDVELEIPAERFAGLKVGDQLVIDIDTLSASEYRVAGKSVLDIYDKNGKSITTLKPELTRLDAQVTFVVNTDDLCNKLKAQGCVLKGENIRLFSVCRASKESAKWVGFKQIQWGETLIPAEQFKDVTEGQQLEIMVRDVDAKAQVFLRQFRQPEQGERNRPALSADKKYGHILNLTAGSDEKTYTLTLNAQAAQELKDYGLAVTGKGYYLRSVRVVGERKGDTAVKMVKTTSQKDSSVYAINGLKVADRWQESALPRGVYVVGGRKIVVK</sequence>
<dbReference type="InterPro" id="IPR000757">
    <property type="entry name" value="Beta-glucanase-like"/>
</dbReference>
<name>F8N9V8_9BACT</name>
<dbReference type="OrthoDB" id="9776255at2"/>
<dbReference type="Gene3D" id="2.60.120.200">
    <property type="match status" value="1"/>
</dbReference>
<proteinExistence type="inferred from homology"/>
<evidence type="ECO:0000256" key="1">
    <source>
        <dbReference type="ARBA" id="ARBA00006865"/>
    </source>
</evidence>
<dbReference type="Proteomes" id="UP000002772">
    <property type="component" value="Unassembled WGS sequence"/>
</dbReference>
<gene>
    <name evidence="4" type="ORF">Premu_2399</name>
</gene>
<dbReference type="PROSITE" id="PS51762">
    <property type="entry name" value="GH16_2"/>
    <property type="match status" value="1"/>
</dbReference>
<accession>F8N9V8</accession>
<dbReference type="InterPro" id="IPR013320">
    <property type="entry name" value="ConA-like_dom_sf"/>
</dbReference>
<feature type="chain" id="PRO_5003381012" description="GH16 domain-containing protein" evidence="2">
    <location>
        <begin position="23"/>
        <end position="662"/>
    </location>
</feature>
<dbReference type="STRING" id="688246.Premu_2399"/>
<dbReference type="SUPFAM" id="SSF49899">
    <property type="entry name" value="Concanavalin A-like lectins/glucanases"/>
    <property type="match status" value="1"/>
</dbReference>
<dbReference type="HOGENOM" id="CLU_414390_0_0_10"/>
<dbReference type="EMBL" id="GL945017">
    <property type="protein sequence ID" value="EGN57775.1"/>
    <property type="molecule type" value="Genomic_DNA"/>
</dbReference>
<dbReference type="RefSeq" id="WP_007575567.1">
    <property type="nucleotide sequence ID" value="NZ_BPTS01000002.1"/>
</dbReference>
<keyword evidence="2" id="KW-0732">Signal</keyword>